<proteinExistence type="predicted"/>
<accession>A0AAE2VF00</accession>
<dbReference type="EMBL" id="JAENIG010000013">
    <property type="protein sequence ID" value="MBK1856424.1"/>
    <property type="molecule type" value="Genomic_DNA"/>
</dbReference>
<dbReference type="AlphaFoldDB" id="A0AAE2VF00"/>
<keyword evidence="3" id="KW-1185">Reference proteome</keyword>
<dbReference type="InterPro" id="IPR036271">
    <property type="entry name" value="Tet_transcr_reg_TetR-rel_C_sf"/>
</dbReference>
<organism evidence="2 3">
    <name type="scientific">Oceaniferula flava</name>
    <dbReference type="NCBI Taxonomy" id="2800421"/>
    <lineage>
        <taxon>Bacteria</taxon>
        <taxon>Pseudomonadati</taxon>
        <taxon>Verrucomicrobiota</taxon>
        <taxon>Verrucomicrobiia</taxon>
        <taxon>Verrucomicrobiales</taxon>
        <taxon>Verrucomicrobiaceae</taxon>
        <taxon>Oceaniferula</taxon>
    </lineage>
</organism>
<evidence type="ECO:0000313" key="2">
    <source>
        <dbReference type="EMBL" id="MBK1856424.1"/>
    </source>
</evidence>
<dbReference type="InterPro" id="IPR041673">
    <property type="entry name" value="TetR_C_23"/>
</dbReference>
<dbReference type="SUPFAM" id="SSF48498">
    <property type="entry name" value="Tetracyclin repressor-like, C-terminal domain"/>
    <property type="match status" value="1"/>
</dbReference>
<reference evidence="2" key="1">
    <citation type="submission" date="2021-01" db="EMBL/GenBank/DDBJ databases">
        <title>Modified the classification status of verrucomicrobia.</title>
        <authorList>
            <person name="Feng X."/>
        </authorList>
    </citation>
    <scope>NUCLEOTIDE SEQUENCE</scope>
    <source>
        <strain evidence="2">5K15</strain>
    </source>
</reference>
<name>A0AAE2VF00_9BACT</name>
<gene>
    <name evidence="2" type="ORF">JIN83_15735</name>
</gene>
<evidence type="ECO:0000313" key="3">
    <source>
        <dbReference type="Proteomes" id="UP000634206"/>
    </source>
</evidence>
<sequence>MSSNTDPQPSPPDITQAYWHFLLTEGKRPASVYGFTEKLGISEEDFYQQASSFESLESRYWLSLVEETIAVLDSDDDYPEYPAEQKLLAFYYTFIAHAQKHRSRLVEFFPRPGCYQSVKAMRQRFVAFASEIITQGLEEGSIADRKKLTEKYPQLMFEQLRSVIEFYRKDHSEEFQDTDAFIEKSVRLGADLSRSGSLDSAIDLGRFLLRRFTLPDA</sequence>
<dbReference type="Proteomes" id="UP000634206">
    <property type="component" value="Unassembled WGS sequence"/>
</dbReference>
<dbReference type="Pfam" id="PF17931">
    <property type="entry name" value="TetR_C_23"/>
    <property type="match status" value="1"/>
</dbReference>
<protein>
    <recommendedName>
        <fullName evidence="1">Tetracyclin repressor-like C-terminal domain-containing protein</fullName>
    </recommendedName>
</protein>
<comment type="caution">
    <text evidence="2">The sequence shown here is derived from an EMBL/GenBank/DDBJ whole genome shotgun (WGS) entry which is preliminary data.</text>
</comment>
<evidence type="ECO:0000259" key="1">
    <source>
        <dbReference type="Pfam" id="PF17931"/>
    </source>
</evidence>
<feature type="domain" description="Tetracyclin repressor-like C-terminal" evidence="1">
    <location>
        <begin position="86"/>
        <end position="208"/>
    </location>
</feature>
<dbReference type="RefSeq" id="WP_309491045.1">
    <property type="nucleotide sequence ID" value="NZ_JAENIG010000013.1"/>
</dbReference>